<sequence length="46" mass="5391">MVFNDCTIGLQRPHVWASTTARFRRNDRMMNPDKTKELISLMKPAL</sequence>
<organism evidence="1 2">
    <name type="scientific">Phocaeicola coprophilus DSM 18228 = JCM 13818</name>
    <dbReference type="NCBI Taxonomy" id="547042"/>
    <lineage>
        <taxon>Bacteria</taxon>
        <taxon>Pseudomonadati</taxon>
        <taxon>Bacteroidota</taxon>
        <taxon>Bacteroidia</taxon>
        <taxon>Bacteroidales</taxon>
        <taxon>Bacteroidaceae</taxon>
        <taxon>Phocaeicola</taxon>
    </lineage>
</organism>
<dbReference type="EMBL" id="ACBW01000200">
    <property type="protein sequence ID" value="EEF77644.1"/>
    <property type="molecule type" value="Genomic_DNA"/>
</dbReference>
<reference evidence="1 2" key="1">
    <citation type="submission" date="2008-12" db="EMBL/GenBank/DDBJ databases">
        <authorList>
            <person name="Fulton L."/>
            <person name="Clifton S."/>
            <person name="Fulton B."/>
            <person name="Xu J."/>
            <person name="Minx P."/>
            <person name="Pepin K.H."/>
            <person name="Johnson M."/>
            <person name="Bhonagiri V."/>
            <person name="Nash W.E."/>
            <person name="Mardis E.R."/>
            <person name="Wilson R.K."/>
        </authorList>
    </citation>
    <scope>NUCLEOTIDE SEQUENCE [LARGE SCALE GENOMIC DNA]</scope>
    <source>
        <strain evidence="1 2">DSM 18228</strain>
    </source>
</reference>
<dbReference type="STRING" id="547042.BACCOPRO_03166"/>
<keyword evidence="2" id="KW-1185">Reference proteome</keyword>
<dbReference type="AlphaFoldDB" id="S0FBJ2"/>
<comment type="caution">
    <text evidence="1">The sequence shown here is derived from an EMBL/GenBank/DDBJ whole genome shotgun (WGS) entry which is preliminary data.</text>
</comment>
<dbReference type="HOGENOM" id="CLU_3180018_0_0_10"/>
<evidence type="ECO:0000313" key="1">
    <source>
        <dbReference type="EMBL" id="EEF77644.1"/>
    </source>
</evidence>
<gene>
    <name evidence="1" type="ORF">BACCOPRO_03166</name>
</gene>
<accession>S0FBJ2</accession>
<protein>
    <submittedName>
        <fullName evidence="1">Uncharacterized protein</fullName>
    </submittedName>
</protein>
<evidence type="ECO:0000313" key="2">
    <source>
        <dbReference type="Proteomes" id="UP000014073"/>
    </source>
</evidence>
<name>S0FBJ2_9BACT</name>
<proteinExistence type="predicted"/>
<dbReference type="Proteomes" id="UP000014073">
    <property type="component" value="Unassembled WGS sequence"/>
</dbReference>